<comment type="caution">
    <text evidence="2">The sequence shown here is derived from an EMBL/GenBank/DDBJ whole genome shotgun (WGS) entry which is preliminary data.</text>
</comment>
<keyword evidence="3" id="KW-1185">Reference proteome</keyword>
<feature type="non-terminal residue" evidence="2">
    <location>
        <position position="1"/>
    </location>
</feature>
<dbReference type="PROSITE" id="PS50005">
    <property type="entry name" value="TPR"/>
    <property type="match status" value="1"/>
</dbReference>
<feature type="non-terminal residue" evidence="2">
    <location>
        <position position="121"/>
    </location>
</feature>
<dbReference type="InterPro" id="IPR051864">
    <property type="entry name" value="NCF2_NOXA1"/>
</dbReference>
<dbReference type="InterPro" id="IPR011990">
    <property type="entry name" value="TPR-like_helical_dom_sf"/>
</dbReference>
<feature type="repeat" description="TPR" evidence="1">
    <location>
        <begin position="76"/>
        <end position="109"/>
    </location>
</feature>
<accession>A0A9N9IPJ2</accession>
<dbReference type="SUPFAM" id="SSF48452">
    <property type="entry name" value="TPR-like"/>
    <property type="match status" value="1"/>
</dbReference>
<evidence type="ECO:0000313" key="2">
    <source>
        <dbReference type="EMBL" id="CAG8741670.1"/>
    </source>
</evidence>
<dbReference type="OrthoDB" id="9450131at2759"/>
<dbReference type="PANTHER" id="PTHR15175">
    <property type="entry name" value="NEUTROPHIL CYTOSOLIC FACTOR 2, NEUTROPHIL NADPH OXIDASE FACTOR 2"/>
    <property type="match status" value="1"/>
</dbReference>
<dbReference type="Gene3D" id="1.25.40.10">
    <property type="entry name" value="Tetratricopeptide repeat domain"/>
    <property type="match status" value="1"/>
</dbReference>
<gene>
    <name evidence="2" type="ORF">AMORRO_LOCUS14751</name>
</gene>
<sequence length="121" mass="14174">YELEQWGAAVKAYDENDYELALETFTEINVNVFFIFNSVSEMDLVNPASFMQLLVSTMKQWCRAFKKSVTLDQYFAMAYFQKGVSHFLMEEFEKALANFNDALLYLRGNLLIDYEQLGLKF</sequence>
<proteinExistence type="predicted"/>
<name>A0A9N9IPJ2_9GLOM</name>
<dbReference type="AlphaFoldDB" id="A0A9N9IPJ2"/>
<dbReference type="Proteomes" id="UP000789342">
    <property type="component" value="Unassembled WGS sequence"/>
</dbReference>
<keyword evidence="1" id="KW-0802">TPR repeat</keyword>
<evidence type="ECO:0000256" key="1">
    <source>
        <dbReference type="PROSITE-ProRule" id="PRU00339"/>
    </source>
</evidence>
<organism evidence="2 3">
    <name type="scientific">Acaulospora morrowiae</name>
    <dbReference type="NCBI Taxonomy" id="94023"/>
    <lineage>
        <taxon>Eukaryota</taxon>
        <taxon>Fungi</taxon>
        <taxon>Fungi incertae sedis</taxon>
        <taxon>Mucoromycota</taxon>
        <taxon>Glomeromycotina</taxon>
        <taxon>Glomeromycetes</taxon>
        <taxon>Diversisporales</taxon>
        <taxon>Acaulosporaceae</taxon>
        <taxon>Acaulospora</taxon>
    </lineage>
</organism>
<dbReference type="PANTHER" id="PTHR15175:SF0">
    <property type="entry name" value="SH3 DOMAIN-CONTAINING PROTEIN C23A1.17"/>
    <property type="match status" value="1"/>
</dbReference>
<evidence type="ECO:0000313" key="3">
    <source>
        <dbReference type="Proteomes" id="UP000789342"/>
    </source>
</evidence>
<dbReference type="EMBL" id="CAJVPV010030863">
    <property type="protein sequence ID" value="CAG8741670.1"/>
    <property type="molecule type" value="Genomic_DNA"/>
</dbReference>
<protein>
    <submittedName>
        <fullName evidence="2">13063_t:CDS:1</fullName>
    </submittedName>
</protein>
<dbReference type="InterPro" id="IPR019734">
    <property type="entry name" value="TPR_rpt"/>
</dbReference>
<reference evidence="2" key="1">
    <citation type="submission" date="2021-06" db="EMBL/GenBank/DDBJ databases">
        <authorList>
            <person name="Kallberg Y."/>
            <person name="Tangrot J."/>
            <person name="Rosling A."/>
        </authorList>
    </citation>
    <scope>NUCLEOTIDE SEQUENCE</scope>
    <source>
        <strain evidence="2">CL551</strain>
    </source>
</reference>